<keyword evidence="2" id="KW-1185">Reference proteome</keyword>
<name>A0A1R1I2S9_9RHOO</name>
<gene>
    <name evidence="1" type="ORF">BJN45_12210</name>
</gene>
<dbReference type="RefSeq" id="WP_076095605.1">
    <property type="nucleotide sequence ID" value="NZ_MTHD01000004.1"/>
</dbReference>
<dbReference type="OrthoDB" id="278697at2"/>
<protein>
    <recommendedName>
        <fullName evidence="3">Glycine-rich domain-containing protein-like</fullName>
    </recommendedName>
</protein>
<evidence type="ECO:0000313" key="2">
    <source>
        <dbReference type="Proteomes" id="UP000187526"/>
    </source>
</evidence>
<evidence type="ECO:0008006" key="3">
    <source>
        <dbReference type="Google" id="ProtNLM"/>
    </source>
</evidence>
<accession>A0A1R1I2S9</accession>
<proteinExistence type="predicted"/>
<comment type="caution">
    <text evidence="1">The sequence shown here is derived from an EMBL/GenBank/DDBJ whole genome shotgun (WGS) entry which is preliminary data.</text>
</comment>
<reference evidence="1 2" key="1">
    <citation type="submission" date="2016-10" db="EMBL/GenBank/DDBJ databases">
        <title>Alkaliphiles isolated from bioreactors.</title>
        <authorList>
            <person name="Salah Z."/>
            <person name="Rout S.P."/>
            <person name="Humphreys P.N."/>
        </authorList>
    </citation>
    <scope>NUCLEOTIDE SEQUENCE [LARGE SCALE GENOMIC DNA]</scope>
    <source>
        <strain evidence="1 2">ZS02</strain>
    </source>
</reference>
<dbReference type="PIRSF" id="PIRSF032817">
    <property type="entry name" value="UCP032817"/>
    <property type="match status" value="1"/>
</dbReference>
<dbReference type="Proteomes" id="UP000187526">
    <property type="component" value="Unassembled WGS sequence"/>
</dbReference>
<dbReference type="STRING" id="418702.BJN45_12210"/>
<dbReference type="InterPro" id="IPR017008">
    <property type="entry name" value="UCP032817-like"/>
</dbReference>
<dbReference type="AlphaFoldDB" id="A0A1R1I2S9"/>
<dbReference type="EMBL" id="MTHD01000004">
    <property type="protein sequence ID" value="OMG52997.1"/>
    <property type="molecule type" value="Genomic_DNA"/>
</dbReference>
<organism evidence="1 2">
    <name type="scientific">Azonexus hydrophilus</name>
    <dbReference type="NCBI Taxonomy" id="418702"/>
    <lineage>
        <taxon>Bacteria</taxon>
        <taxon>Pseudomonadati</taxon>
        <taxon>Pseudomonadota</taxon>
        <taxon>Betaproteobacteria</taxon>
        <taxon>Rhodocyclales</taxon>
        <taxon>Azonexaceae</taxon>
        <taxon>Azonexus</taxon>
    </lineage>
</organism>
<evidence type="ECO:0000313" key="1">
    <source>
        <dbReference type="EMBL" id="OMG52997.1"/>
    </source>
</evidence>
<sequence>MKFVLLAVLLFGLWLAWRKWRQAGRARFIEDFPLQERLDRRLASRRPELDERQRREVFEGLRDYFLICNSAGRKMVAMPSQAVDDAWHEFILFTRNYQAFCQRAFGRFLHHTPAEAMSSPRVASDGIKRSWRLACAHEGIDPKQPARLPRLFALDAALGIAGGFVYQLDCLAGRADGATTSGFCASHIGCSSGCAGDSGSDGGGDGGGCGGD</sequence>